<dbReference type="RefSeq" id="XP_060439268.1">
    <property type="nucleotide sequence ID" value="XM_060594752.1"/>
</dbReference>
<keyword evidence="3" id="KW-1185">Reference proteome</keyword>
<dbReference type="Proteomes" id="UP001243989">
    <property type="component" value="Unassembled WGS sequence"/>
</dbReference>
<proteinExistence type="predicted"/>
<feature type="coiled-coil region" evidence="1">
    <location>
        <begin position="22"/>
        <end position="77"/>
    </location>
</feature>
<dbReference type="EMBL" id="JAHMHQ010000030">
    <property type="protein sequence ID" value="KAK1623273.1"/>
    <property type="molecule type" value="Genomic_DNA"/>
</dbReference>
<gene>
    <name evidence="2" type="ORF">BDP81DRAFT_475809</name>
</gene>
<protein>
    <submittedName>
        <fullName evidence="2">Uncharacterized protein</fullName>
    </submittedName>
</protein>
<comment type="caution">
    <text evidence="2">The sequence shown here is derived from an EMBL/GenBank/DDBJ whole genome shotgun (WGS) entry which is preliminary data.</text>
</comment>
<organism evidence="2 3">
    <name type="scientific">Colletotrichum phormii</name>
    <dbReference type="NCBI Taxonomy" id="359342"/>
    <lineage>
        <taxon>Eukaryota</taxon>
        <taxon>Fungi</taxon>
        <taxon>Dikarya</taxon>
        <taxon>Ascomycota</taxon>
        <taxon>Pezizomycotina</taxon>
        <taxon>Sordariomycetes</taxon>
        <taxon>Hypocreomycetidae</taxon>
        <taxon>Glomerellales</taxon>
        <taxon>Glomerellaceae</taxon>
        <taxon>Colletotrichum</taxon>
        <taxon>Colletotrichum acutatum species complex</taxon>
    </lineage>
</organism>
<keyword evidence="1" id="KW-0175">Coiled coil</keyword>
<name>A0AAI9ZEW0_9PEZI</name>
<dbReference type="GeneID" id="85479614"/>
<evidence type="ECO:0000313" key="2">
    <source>
        <dbReference type="EMBL" id="KAK1623273.1"/>
    </source>
</evidence>
<sequence length="128" mass="14683">MPVIQFRLSEIQGNVALLERQIENESRGRAAAIRRRDELKAEKEELITVLSMAREGVKVAKASREEAAETAAEIKNDIRELHGISDQTEKEQWIYLRLKKHAEEEKVLRAQAEAMFGSNWEEHVAAQM</sequence>
<dbReference type="AlphaFoldDB" id="A0AAI9ZEW0"/>
<reference evidence="2" key="1">
    <citation type="submission" date="2021-06" db="EMBL/GenBank/DDBJ databases">
        <title>Comparative genomics, transcriptomics and evolutionary studies reveal genomic signatures of adaptation to plant cell wall in hemibiotrophic fungi.</title>
        <authorList>
            <consortium name="DOE Joint Genome Institute"/>
            <person name="Baroncelli R."/>
            <person name="Diaz J.F."/>
            <person name="Benocci T."/>
            <person name="Peng M."/>
            <person name="Battaglia E."/>
            <person name="Haridas S."/>
            <person name="Andreopoulos W."/>
            <person name="Labutti K."/>
            <person name="Pangilinan J."/>
            <person name="Floch G.L."/>
            <person name="Makela M.R."/>
            <person name="Henrissat B."/>
            <person name="Grigoriev I.V."/>
            <person name="Crouch J.A."/>
            <person name="De Vries R.P."/>
            <person name="Sukno S.A."/>
            <person name="Thon M.R."/>
        </authorList>
    </citation>
    <scope>NUCLEOTIDE SEQUENCE</scope>
    <source>
        <strain evidence="2">CBS 102054</strain>
    </source>
</reference>
<evidence type="ECO:0000256" key="1">
    <source>
        <dbReference type="SAM" id="Coils"/>
    </source>
</evidence>
<evidence type="ECO:0000313" key="3">
    <source>
        <dbReference type="Proteomes" id="UP001243989"/>
    </source>
</evidence>
<accession>A0AAI9ZEW0</accession>